<comment type="caution">
    <text evidence="3">The sequence shown here is derived from an EMBL/GenBank/DDBJ whole genome shotgun (WGS) entry which is preliminary data.</text>
</comment>
<evidence type="ECO:0000256" key="1">
    <source>
        <dbReference type="SAM" id="Coils"/>
    </source>
</evidence>
<feature type="domain" description="STAS" evidence="2">
    <location>
        <begin position="113"/>
        <end position="223"/>
    </location>
</feature>
<evidence type="ECO:0000259" key="2">
    <source>
        <dbReference type="PROSITE" id="PS50801"/>
    </source>
</evidence>
<organism evidence="3 4">
    <name type="scientific">Plesiocystis pacifica SIR-1</name>
    <dbReference type="NCBI Taxonomy" id="391625"/>
    <lineage>
        <taxon>Bacteria</taxon>
        <taxon>Pseudomonadati</taxon>
        <taxon>Myxococcota</taxon>
        <taxon>Polyangia</taxon>
        <taxon>Nannocystales</taxon>
        <taxon>Nannocystaceae</taxon>
        <taxon>Plesiocystis</taxon>
    </lineage>
</organism>
<reference evidence="3 4" key="1">
    <citation type="submission" date="2007-06" db="EMBL/GenBank/DDBJ databases">
        <authorList>
            <person name="Shimkets L."/>
            <person name="Ferriera S."/>
            <person name="Johnson J."/>
            <person name="Kravitz S."/>
            <person name="Beeson K."/>
            <person name="Sutton G."/>
            <person name="Rogers Y.-H."/>
            <person name="Friedman R."/>
            <person name="Frazier M."/>
            <person name="Venter J.C."/>
        </authorList>
    </citation>
    <scope>NUCLEOTIDE SEQUENCE [LARGE SCALE GENOMIC DNA]</scope>
    <source>
        <strain evidence="3 4">SIR-1</strain>
    </source>
</reference>
<name>A6GKL6_9BACT</name>
<dbReference type="InterPro" id="IPR051932">
    <property type="entry name" value="Bact_StressResp_Reg"/>
</dbReference>
<proteinExistence type="predicted"/>
<evidence type="ECO:0000313" key="4">
    <source>
        <dbReference type="Proteomes" id="UP000005801"/>
    </source>
</evidence>
<dbReference type="PANTHER" id="PTHR33745">
    <property type="entry name" value="RSBT ANTAGONIST PROTEIN RSBS-RELATED"/>
    <property type="match status" value="1"/>
</dbReference>
<evidence type="ECO:0000313" key="3">
    <source>
        <dbReference type="EMBL" id="EDM73582.1"/>
    </source>
</evidence>
<keyword evidence="4" id="KW-1185">Reference proteome</keyword>
<dbReference type="Proteomes" id="UP000005801">
    <property type="component" value="Unassembled WGS sequence"/>
</dbReference>
<dbReference type="PROSITE" id="PS50801">
    <property type="entry name" value="STAS"/>
    <property type="match status" value="1"/>
</dbReference>
<dbReference type="Pfam" id="PF01740">
    <property type="entry name" value="STAS"/>
    <property type="match status" value="1"/>
</dbReference>
<dbReference type="Gene3D" id="3.30.750.24">
    <property type="entry name" value="STAS domain"/>
    <property type="match status" value="1"/>
</dbReference>
<feature type="coiled-coil region" evidence="1">
    <location>
        <begin position="35"/>
        <end position="108"/>
    </location>
</feature>
<dbReference type="InterPro" id="IPR002645">
    <property type="entry name" value="STAS_dom"/>
</dbReference>
<dbReference type="OrthoDB" id="5506858at2"/>
<dbReference type="eggNOG" id="COG1366">
    <property type="taxonomic scope" value="Bacteria"/>
</dbReference>
<sequence>MLESEAGAALELGALLRQVRRCRGCPHADSEDPLVASLVARLAESARALRRLEAERRKLAQEREEALDEAKRYYDRMDKLERLQRVSSEEIEAALLEERERVRAQEGEIAALSAPLITISPGVIALPIVGSLGETRARILTERLLEEVSRARVRVPIIDLTGVREIDAVSVEHLLRMVGALRLLGARPVLTGVTPTLARAFTGLGVDLGEVVTLRSVQQALER</sequence>
<dbReference type="STRING" id="391625.PPSIR1_18407"/>
<accession>A6GKL6</accession>
<dbReference type="InterPro" id="IPR036513">
    <property type="entry name" value="STAS_dom_sf"/>
</dbReference>
<feature type="non-terminal residue" evidence="3">
    <location>
        <position position="223"/>
    </location>
</feature>
<dbReference type="AlphaFoldDB" id="A6GKL6"/>
<dbReference type="CDD" id="cd07041">
    <property type="entry name" value="STAS_RsbR_RsbS_like"/>
    <property type="match status" value="1"/>
</dbReference>
<dbReference type="EMBL" id="ABCS01000207">
    <property type="protein sequence ID" value="EDM73582.1"/>
    <property type="molecule type" value="Genomic_DNA"/>
</dbReference>
<dbReference type="SUPFAM" id="SSF52091">
    <property type="entry name" value="SpoIIaa-like"/>
    <property type="match status" value="1"/>
</dbReference>
<protein>
    <submittedName>
        <fullName evidence="3">Anti-Sigma-factor antagonist (STAS) domain protein</fullName>
    </submittedName>
</protein>
<gene>
    <name evidence="3" type="ORF">PPSIR1_18407</name>
</gene>
<keyword evidence="1" id="KW-0175">Coiled coil</keyword>